<keyword evidence="2" id="KW-1185">Reference proteome</keyword>
<accession>A0A9D4NGZ2</accession>
<dbReference type="AlphaFoldDB" id="A0A9D4NGZ2"/>
<reference evidence="1" key="1">
    <citation type="journal article" date="2019" name="bioRxiv">
        <title>The Genome of the Zebra Mussel, Dreissena polymorpha: A Resource for Invasive Species Research.</title>
        <authorList>
            <person name="McCartney M.A."/>
            <person name="Auch B."/>
            <person name="Kono T."/>
            <person name="Mallez S."/>
            <person name="Zhang Y."/>
            <person name="Obille A."/>
            <person name="Becker A."/>
            <person name="Abrahante J.E."/>
            <person name="Garbe J."/>
            <person name="Badalamenti J.P."/>
            <person name="Herman A."/>
            <person name="Mangelson H."/>
            <person name="Liachko I."/>
            <person name="Sullivan S."/>
            <person name="Sone E.D."/>
            <person name="Koren S."/>
            <person name="Silverstein K.A.T."/>
            <person name="Beckman K.B."/>
            <person name="Gohl D.M."/>
        </authorList>
    </citation>
    <scope>NUCLEOTIDE SEQUENCE</scope>
    <source>
        <strain evidence="1">Duluth1</strain>
        <tissue evidence="1">Whole animal</tissue>
    </source>
</reference>
<evidence type="ECO:0000313" key="1">
    <source>
        <dbReference type="EMBL" id="KAH3896343.1"/>
    </source>
</evidence>
<protein>
    <submittedName>
        <fullName evidence="1">Uncharacterized protein</fullName>
    </submittedName>
</protein>
<dbReference type="EMBL" id="JAIWYP010000001">
    <property type="protein sequence ID" value="KAH3896343.1"/>
    <property type="molecule type" value="Genomic_DNA"/>
</dbReference>
<dbReference type="Proteomes" id="UP000828390">
    <property type="component" value="Unassembled WGS sequence"/>
</dbReference>
<reference evidence="1" key="2">
    <citation type="submission" date="2020-11" db="EMBL/GenBank/DDBJ databases">
        <authorList>
            <person name="McCartney M.A."/>
            <person name="Auch B."/>
            <person name="Kono T."/>
            <person name="Mallez S."/>
            <person name="Becker A."/>
            <person name="Gohl D.M."/>
            <person name="Silverstein K.A.T."/>
            <person name="Koren S."/>
            <person name="Bechman K.B."/>
            <person name="Herman A."/>
            <person name="Abrahante J.E."/>
            <person name="Garbe J."/>
        </authorList>
    </citation>
    <scope>NUCLEOTIDE SEQUENCE</scope>
    <source>
        <strain evidence="1">Duluth1</strain>
        <tissue evidence="1">Whole animal</tissue>
    </source>
</reference>
<comment type="caution">
    <text evidence="1">The sequence shown here is derived from an EMBL/GenBank/DDBJ whole genome shotgun (WGS) entry which is preliminary data.</text>
</comment>
<gene>
    <name evidence="1" type="ORF">DPMN_020519</name>
</gene>
<feature type="non-terminal residue" evidence="1">
    <location>
        <position position="193"/>
    </location>
</feature>
<organism evidence="1 2">
    <name type="scientific">Dreissena polymorpha</name>
    <name type="common">Zebra mussel</name>
    <name type="synonym">Mytilus polymorpha</name>
    <dbReference type="NCBI Taxonomy" id="45954"/>
    <lineage>
        <taxon>Eukaryota</taxon>
        <taxon>Metazoa</taxon>
        <taxon>Spiralia</taxon>
        <taxon>Lophotrochozoa</taxon>
        <taxon>Mollusca</taxon>
        <taxon>Bivalvia</taxon>
        <taxon>Autobranchia</taxon>
        <taxon>Heteroconchia</taxon>
        <taxon>Euheterodonta</taxon>
        <taxon>Imparidentia</taxon>
        <taxon>Neoheterodontei</taxon>
        <taxon>Myida</taxon>
        <taxon>Dreissenoidea</taxon>
        <taxon>Dreissenidae</taxon>
        <taxon>Dreissena</taxon>
    </lineage>
</organism>
<sequence>DSAAENLSGSDCGYINIIPARHWTCTYLPLVEIKVIVWDCNSIQTLDTYTDQPSVKVEVTVPGIVVESRITSRKVAKSGQTVKMTLTMVLCLASKTMIMTVTMTVTIIPNLTMVPTVTTVTTVTMTVTLTVTMTVTITVTMVPVLSICDCDNDSDTASETTVKMTVKILSDSVYHIVTITIDPDVVVEVVVVV</sequence>
<evidence type="ECO:0000313" key="2">
    <source>
        <dbReference type="Proteomes" id="UP000828390"/>
    </source>
</evidence>
<proteinExistence type="predicted"/>
<name>A0A9D4NGZ2_DREPO</name>